<feature type="transmembrane region" description="Helical" evidence="9">
    <location>
        <begin position="367"/>
        <end position="385"/>
    </location>
</feature>
<dbReference type="InterPro" id="IPR016570">
    <property type="entry name" value="UCP010361"/>
</dbReference>
<feature type="transmembrane region" description="Helical" evidence="9">
    <location>
        <begin position="209"/>
        <end position="238"/>
    </location>
</feature>
<dbReference type="Pfam" id="PF09594">
    <property type="entry name" value="GT87"/>
    <property type="match status" value="1"/>
</dbReference>
<proteinExistence type="inferred from homology"/>
<organism evidence="10">
    <name type="scientific">uncultured Nocardioidaceae bacterium</name>
    <dbReference type="NCBI Taxonomy" id="253824"/>
    <lineage>
        <taxon>Bacteria</taxon>
        <taxon>Bacillati</taxon>
        <taxon>Actinomycetota</taxon>
        <taxon>Actinomycetes</taxon>
        <taxon>Propionibacteriales</taxon>
        <taxon>Nocardioidaceae</taxon>
        <taxon>environmental samples</taxon>
    </lineage>
</organism>
<dbReference type="PIRSF" id="PIRSF010361">
    <property type="entry name" value="UCP010361"/>
    <property type="match status" value="1"/>
</dbReference>
<dbReference type="GO" id="GO:0016758">
    <property type="term" value="F:hexosyltransferase activity"/>
    <property type="evidence" value="ECO:0007669"/>
    <property type="project" value="InterPro"/>
</dbReference>
<feature type="transmembrane region" description="Helical" evidence="9">
    <location>
        <begin position="244"/>
        <end position="271"/>
    </location>
</feature>
<evidence type="ECO:0000256" key="1">
    <source>
        <dbReference type="ARBA" id="ARBA00004651"/>
    </source>
</evidence>
<reference evidence="10" key="1">
    <citation type="submission" date="2020-02" db="EMBL/GenBank/DDBJ databases">
        <authorList>
            <person name="Meier V. D."/>
        </authorList>
    </citation>
    <scope>NUCLEOTIDE SEQUENCE</scope>
    <source>
        <strain evidence="10">AVDCRST_MAG21</strain>
    </source>
</reference>
<evidence type="ECO:0000256" key="5">
    <source>
        <dbReference type="ARBA" id="ARBA00022989"/>
    </source>
</evidence>
<evidence type="ECO:0000256" key="6">
    <source>
        <dbReference type="ARBA" id="ARBA00023136"/>
    </source>
</evidence>
<keyword evidence="3" id="KW-0808">Transferase</keyword>
<keyword evidence="6 9" id="KW-0472">Membrane</keyword>
<feature type="transmembrane region" description="Helical" evidence="9">
    <location>
        <begin position="408"/>
        <end position="430"/>
    </location>
</feature>
<accession>A0A6J4N9G2</accession>
<feature type="region of interest" description="Disordered" evidence="8">
    <location>
        <begin position="1"/>
        <end position="33"/>
    </location>
</feature>
<feature type="transmembrane region" description="Helical" evidence="9">
    <location>
        <begin position="338"/>
        <end position="360"/>
    </location>
</feature>
<feature type="transmembrane region" description="Helical" evidence="9">
    <location>
        <begin position="437"/>
        <end position="458"/>
    </location>
</feature>
<dbReference type="AlphaFoldDB" id="A0A6J4N9G2"/>
<evidence type="ECO:0000256" key="3">
    <source>
        <dbReference type="ARBA" id="ARBA00022679"/>
    </source>
</evidence>
<keyword evidence="4 9" id="KW-0812">Transmembrane</keyword>
<dbReference type="EMBL" id="CADCUL010000137">
    <property type="protein sequence ID" value="CAA9377776.1"/>
    <property type="molecule type" value="Genomic_DNA"/>
</dbReference>
<comment type="subcellular location">
    <subcellularLocation>
        <location evidence="1">Cell membrane</location>
        <topology evidence="1">Multi-pass membrane protein</topology>
    </subcellularLocation>
</comment>
<evidence type="ECO:0000256" key="2">
    <source>
        <dbReference type="ARBA" id="ARBA00022475"/>
    </source>
</evidence>
<dbReference type="InterPro" id="IPR018584">
    <property type="entry name" value="GT87"/>
</dbReference>
<evidence type="ECO:0000256" key="9">
    <source>
        <dbReference type="SAM" id="Phobius"/>
    </source>
</evidence>
<protein>
    <submittedName>
        <fullName evidence="10">Transmembrane protein</fullName>
    </submittedName>
</protein>
<feature type="transmembrane region" description="Helical" evidence="9">
    <location>
        <begin position="175"/>
        <end position="197"/>
    </location>
</feature>
<gene>
    <name evidence="10" type="ORF">AVDCRST_MAG21-1543</name>
</gene>
<evidence type="ECO:0000313" key="10">
    <source>
        <dbReference type="EMBL" id="CAA9377776.1"/>
    </source>
</evidence>
<feature type="region of interest" description="Disordered" evidence="8">
    <location>
        <begin position="472"/>
        <end position="509"/>
    </location>
</feature>
<evidence type="ECO:0000256" key="4">
    <source>
        <dbReference type="ARBA" id="ARBA00022692"/>
    </source>
</evidence>
<keyword evidence="5 9" id="KW-1133">Transmembrane helix</keyword>
<comment type="similarity">
    <text evidence="7">Belongs to the glycosyltransferase 87 family.</text>
</comment>
<feature type="transmembrane region" description="Helical" evidence="9">
    <location>
        <begin position="43"/>
        <end position="63"/>
    </location>
</feature>
<name>A0A6J4N9G2_9ACTN</name>
<feature type="transmembrane region" description="Helical" evidence="9">
    <location>
        <begin position="283"/>
        <end position="302"/>
    </location>
</feature>
<sequence length="509" mass="55903">MHPEPSRTRSGVVVPTRTDPFARAASTSSGGPLGHRALTGHSWWSPLRIVLAVATVVFGLGVVQKSPCVVTDWEDAAQPLPFSHMCYSDISYLYVGRGLAEGVLPYQPVESLPDVKQPVEAEDAHQYSIEYPVLTGVWMGATGFATRLIGRAPDVSDRTHDEVASDVDVQFDGTLFWGVNAVGFFVVLLMALTLLVYAQRRRPWDALFVAASPALALTAMINWDLLVVGLVAGFLWAWSTRRPLLAGVFIGLGTATKLFPLFFLGPLLVLCWRERMVDSWLRVSTGALAAWLAVNLPVYYWSPEEYLWFWRFNADRGPDFGSLWLVASDYGHSASPHVINVSTAVLFGLACLGVALLGLFARRRPRLVQLLFLVVASFLLVNKVYSPQYVLWLLPLAALARPRWRDLLIWQACEVFYFFAVWMHIGNFFVAEGANDWAYALATLVRVAGLVFLMGVVVRDIVEPAADPVRRDGLSDDPLGGVLDRGIDATKAPRRTRPGAGSAGGSSVS</sequence>
<keyword evidence="2" id="KW-1003">Cell membrane</keyword>
<dbReference type="GO" id="GO:0005886">
    <property type="term" value="C:plasma membrane"/>
    <property type="evidence" value="ECO:0007669"/>
    <property type="project" value="UniProtKB-SubCell"/>
</dbReference>
<evidence type="ECO:0000256" key="7">
    <source>
        <dbReference type="ARBA" id="ARBA00024033"/>
    </source>
</evidence>
<evidence type="ECO:0000256" key="8">
    <source>
        <dbReference type="SAM" id="MobiDB-lite"/>
    </source>
</evidence>